<dbReference type="Pfam" id="PF05816">
    <property type="entry name" value="TelA"/>
    <property type="match status" value="2"/>
</dbReference>
<comment type="similarity">
    <text evidence="1">Belongs to the TelA family.</text>
</comment>
<reference evidence="2" key="1">
    <citation type="submission" date="2020-10" db="EMBL/GenBank/DDBJ databases">
        <authorList>
            <person name="Gilroy R."/>
        </authorList>
    </citation>
    <scope>NUCLEOTIDE SEQUENCE</scope>
    <source>
        <strain evidence="2">ChiSxjej2B14-6234</strain>
    </source>
</reference>
<evidence type="ECO:0000313" key="3">
    <source>
        <dbReference type="Proteomes" id="UP000886887"/>
    </source>
</evidence>
<evidence type="ECO:0000256" key="1">
    <source>
        <dbReference type="ARBA" id="ARBA00005541"/>
    </source>
</evidence>
<dbReference type="InterPro" id="IPR008863">
    <property type="entry name" value="Toxic_anion-R_TelA"/>
</dbReference>
<proteinExistence type="inferred from homology"/>
<organism evidence="2 3">
    <name type="scientific">Candidatus Onthenecus intestinigallinarum</name>
    <dbReference type="NCBI Taxonomy" id="2840875"/>
    <lineage>
        <taxon>Bacteria</taxon>
        <taxon>Bacillati</taxon>
        <taxon>Bacillota</taxon>
        <taxon>Clostridia</taxon>
        <taxon>Eubacteriales</taxon>
        <taxon>Candidatus Onthenecus</taxon>
    </lineage>
</organism>
<gene>
    <name evidence="2" type="ORF">IAB73_01215</name>
</gene>
<dbReference type="AlphaFoldDB" id="A0A9D1CQU4"/>
<dbReference type="EMBL" id="DVFJ01000005">
    <property type="protein sequence ID" value="HIQ70819.1"/>
    <property type="molecule type" value="Genomic_DNA"/>
</dbReference>
<comment type="caution">
    <text evidence="2">The sequence shown here is derived from an EMBL/GenBank/DDBJ whole genome shotgun (WGS) entry which is preliminary data.</text>
</comment>
<name>A0A9D1CQU4_9FIRM</name>
<accession>A0A9D1CQU4</accession>
<dbReference type="PANTHER" id="PTHR38432">
    <property type="entry name" value="TELA-LIKE PROTEIN SAOUHSC_01408"/>
    <property type="match status" value="1"/>
</dbReference>
<reference evidence="2" key="2">
    <citation type="journal article" date="2021" name="PeerJ">
        <title>Extensive microbial diversity within the chicken gut microbiome revealed by metagenomics and culture.</title>
        <authorList>
            <person name="Gilroy R."/>
            <person name="Ravi A."/>
            <person name="Getino M."/>
            <person name="Pursley I."/>
            <person name="Horton D.L."/>
            <person name="Alikhan N.F."/>
            <person name="Baker D."/>
            <person name="Gharbi K."/>
            <person name="Hall N."/>
            <person name="Watson M."/>
            <person name="Adriaenssens E.M."/>
            <person name="Foster-Nyarko E."/>
            <person name="Jarju S."/>
            <person name="Secka A."/>
            <person name="Antonio M."/>
            <person name="Oren A."/>
            <person name="Chaudhuri R.R."/>
            <person name="La Ragione R."/>
            <person name="Hildebrand F."/>
            <person name="Pallen M.J."/>
        </authorList>
    </citation>
    <scope>NUCLEOTIDE SEQUENCE</scope>
    <source>
        <strain evidence="2">ChiSxjej2B14-6234</strain>
    </source>
</reference>
<evidence type="ECO:0000313" key="2">
    <source>
        <dbReference type="EMBL" id="HIQ70819.1"/>
    </source>
</evidence>
<protein>
    <submittedName>
        <fullName evidence="2">Toxic anion resistance protein</fullName>
    </submittedName>
</protein>
<sequence>MSAGAAVAPLPVLRVDAGEAELPELSALPPEAAQAVERYAAQIDLSQPAAYGARCQQELGTFVTLALEQMAQADPTPVTGALDALCDAVRAADPVRAARGLLSRLLGGTWAVRRAYRRAAPQVSARADELSDLRVRLLRDQALLRRLLEKNEALYRRLAGYVVCGRQRLRTQGAGEERERFARRLLDLELTRTASLQLTAQLRLLLGAEETASERIEATLRTTIPLWRAQMMVALGLSNAREAARLDEATRRALEPQLRAGARHLSRAARTGALREAAAQGEAVTRALQEARGALLLAAGETARARAAQTPAPQTPTS</sequence>
<dbReference type="PANTHER" id="PTHR38432:SF1">
    <property type="entry name" value="TELA-LIKE PROTEIN SAOUHSC_01408"/>
    <property type="match status" value="1"/>
</dbReference>
<dbReference type="Proteomes" id="UP000886887">
    <property type="component" value="Unassembled WGS sequence"/>
</dbReference>